<evidence type="ECO:0000313" key="2">
    <source>
        <dbReference type="Proteomes" id="UP000244446"/>
    </source>
</evidence>
<organism evidence="1 2">
    <name type="scientific">Pelagivirga sediminicola</name>
    <dbReference type="NCBI Taxonomy" id="2170575"/>
    <lineage>
        <taxon>Bacteria</taxon>
        <taxon>Pseudomonadati</taxon>
        <taxon>Pseudomonadota</taxon>
        <taxon>Alphaproteobacteria</taxon>
        <taxon>Rhodobacterales</taxon>
        <taxon>Paracoccaceae</taxon>
        <taxon>Pelagivirga</taxon>
    </lineage>
</organism>
<comment type="caution">
    <text evidence="1">The sequence shown here is derived from an EMBL/GenBank/DDBJ whole genome shotgun (WGS) entry which is preliminary data.</text>
</comment>
<dbReference type="EMBL" id="QCYH01000003">
    <property type="protein sequence ID" value="PVA10833.1"/>
    <property type="molecule type" value="Genomic_DNA"/>
</dbReference>
<proteinExistence type="predicted"/>
<dbReference type="AlphaFoldDB" id="A0A2T7G8T9"/>
<protein>
    <submittedName>
        <fullName evidence="1">Uncharacterized protein</fullName>
    </submittedName>
</protein>
<reference evidence="1 2" key="1">
    <citation type="submission" date="2018-04" db="EMBL/GenBank/DDBJ databases">
        <title>Pelagivirga bohaiensis gen. nov., sp. nov., a bacterium isolated from the Bohai Sea.</title>
        <authorList>
            <person name="Ji X."/>
        </authorList>
    </citation>
    <scope>NUCLEOTIDE SEQUENCE [LARGE SCALE GENOMIC DNA]</scope>
    <source>
        <strain evidence="1 2">BH-SD19</strain>
    </source>
</reference>
<dbReference type="Proteomes" id="UP000244446">
    <property type="component" value="Unassembled WGS sequence"/>
</dbReference>
<sequence length="116" mass="13061">MTWPDFLKGIADHHSGIANYFYTGIGKNLQRLEANITEAVLLKMTGMQQPCLPLHDSFITYETLGEELPLLMEQIARDHGLKSAPVKEAYTSKYDGPTGFVSMDIETALDELRERD</sequence>
<accession>A0A2T7G8T9</accession>
<name>A0A2T7G8T9_9RHOB</name>
<evidence type="ECO:0000313" key="1">
    <source>
        <dbReference type="EMBL" id="PVA10833.1"/>
    </source>
</evidence>
<keyword evidence="2" id="KW-1185">Reference proteome</keyword>
<gene>
    <name evidence="1" type="ORF">DC366_08215</name>
</gene>